<comment type="caution">
    <text evidence="1">The sequence shown here is derived from an EMBL/GenBank/DDBJ whole genome shotgun (WGS) entry which is preliminary data.</text>
</comment>
<protein>
    <submittedName>
        <fullName evidence="1">SusD/RagB family nutrient-binding outer membrane lipoprotein</fullName>
    </submittedName>
</protein>
<proteinExistence type="predicted"/>
<dbReference type="Gene3D" id="1.25.40.390">
    <property type="match status" value="1"/>
</dbReference>
<dbReference type="InterPro" id="IPR011990">
    <property type="entry name" value="TPR-like_helical_dom_sf"/>
</dbReference>
<dbReference type="EMBL" id="SAXA01000002">
    <property type="protein sequence ID" value="RXQ96754.1"/>
    <property type="molecule type" value="Genomic_DNA"/>
</dbReference>
<accession>A0A4Q1JPU8</accession>
<name>A0A4Q1JPU8_9BACT</name>
<keyword evidence="1" id="KW-0449">Lipoprotein</keyword>
<reference evidence="1 2" key="1">
    <citation type="submission" date="2019-01" db="EMBL/GenBank/DDBJ databases">
        <title>Ancylomarina salipaludis sp. nov., isolated from a salt marsh.</title>
        <authorList>
            <person name="Yoon J.-H."/>
        </authorList>
    </citation>
    <scope>NUCLEOTIDE SEQUENCE [LARGE SCALE GENOMIC DNA]</scope>
    <source>
        <strain evidence="1 2">SHSM-M15</strain>
    </source>
</reference>
<dbReference type="Proteomes" id="UP000289703">
    <property type="component" value="Unassembled WGS sequence"/>
</dbReference>
<evidence type="ECO:0000313" key="2">
    <source>
        <dbReference type="Proteomes" id="UP000289703"/>
    </source>
</evidence>
<evidence type="ECO:0000313" key="1">
    <source>
        <dbReference type="EMBL" id="RXQ96754.1"/>
    </source>
</evidence>
<keyword evidence="2" id="KW-1185">Reference proteome</keyword>
<dbReference type="Pfam" id="PF12771">
    <property type="entry name" value="SusD-like_2"/>
    <property type="match status" value="1"/>
</dbReference>
<dbReference type="InterPro" id="IPR041662">
    <property type="entry name" value="SusD-like_2"/>
</dbReference>
<dbReference type="AlphaFoldDB" id="A0A4Q1JPU8"/>
<organism evidence="1 2">
    <name type="scientific">Ancylomarina salipaludis</name>
    <dbReference type="NCBI Taxonomy" id="2501299"/>
    <lineage>
        <taxon>Bacteria</taxon>
        <taxon>Pseudomonadati</taxon>
        <taxon>Bacteroidota</taxon>
        <taxon>Bacteroidia</taxon>
        <taxon>Marinilabiliales</taxon>
        <taxon>Marinifilaceae</taxon>
        <taxon>Ancylomarina</taxon>
    </lineage>
</organism>
<dbReference type="OrthoDB" id="1387301at2"/>
<sequence>MMKNILKINAFLLVLLIFSGCENWLDVNEDLNQPTVGRVDLLLPSAQIHMFTYLSGYQGASIGATIGTVMHQVKASGDSYDIKPTDHSINEAWDDVYSGLQDLEEIIRIGKADDQLKYVGVAKLLKAYNYSLLVDLWGDVPFSEATSMPAIMYPNFDKGEDIYPALFVLIEDAILDLKNADSKNTVAMDACDLIYGGNVDSWIKLANSLTLKMYNQIRLHSSYDASKVDALILENNFIDSDSEFEIAYGSSKLPENRNPMYAAEYKSAESHSYLLSHWMFGTMNGDDNYIPLFKDVKDPRIPYYYYKQEDGTSSDKADFNNGGFYTTRFGSHTTEVSTNFKKFTALGVYPCGGKFDDGSLIPGDFNASGAQGSGLAPMRLLSAHDILFIRAELAQVGKTTENARDLFEKGLKAAFDKVNLVAKTVEKTPEIAIADREAYMTSILNKYDAGNELELIMTEKWIASFGNPVDSYTDYRRTGFPRLFDPNTDDTDDETYTSYSFPVSMPYANSSMNANINKPEVRNISEDKVFWDVN</sequence>
<dbReference type="SUPFAM" id="SSF48452">
    <property type="entry name" value="TPR-like"/>
    <property type="match status" value="1"/>
</dbReference>
<gene>
    <name evidence="1" type="ORF">EO244_03745</name>
</gene>
<dbReference type="PROSITE" id="PS51257">
    <property type="entry name" value="PROKAR_LIPOPROTEIN"/>
    <property type="match status" value="1"/>
</dbReference>
<dbReference type="RefSeq" id="WP_129253061.1">
    <property type="nucleotide sequence ID" value="NZ_SAXA01000002.1"/>
</dbReference>